<proteinExistence type="predicted"/>
<reference evidence="1 2" key="1">
    <citation type="submission" date="2018-06" db="EMBL/GenBank/DDBJ databases">
        <authorList>
            <consortium name="Pathogen Informatics"/>
            <person name="Doyle S."/>
        </authorList>
    </citation>
    <scope>NUCLEOTIDE SEQUENCE [LARGE SCALE GENOMIC DNA]</scope>
    <source>
        <strain evidence="1 2">NCTC12112</strain>
    </source>
</reference>
<evidence type="ECO:0000313" key="2">
    <source>
        <dbReference type="Proteomes" id="UP000249008"/>
    </source>
</evidence>
<name>A0AAX1TME3_9FUSO</name>
<organism evidence="1 2">
    <name type="scientific">Fusobacterium ulcerans</name>
    <dbReference type="NCBI Taxonomy" id="861"/>
    <lineage>
        <taxon>Bacteria</taxon>
        <taxon>Fusobacteriati</taxon>
        <taxon>Fusobacteriota</taxon>
        <taxon>Fusobacteriia</taxon>
        <taxon>Fusobacteriales</taxon>
        <taxon>Fusobacteriaceae</taxon>
        <taxon>Fusobacterium</taxon>
    </lineage>
</organism>
<dbReference type="KEGG" id="ful:C4N20_09560"/>
<dbReference type="RefSeq" id="WP_005979446.1">
    <property type="nucleotide sequence ID" value="NZ_CABKNW010000004.1"/>
</dbReference>
<dbReference type="GeneID" id="78455058"/>
<dbReference type="AlphaFoldDB" id="A0AAX1TME3"/>
<protein>
    <submittedName>
        <fullName evidence="1">Uncharacterized protein</fullName>
    </submittedName>
</protein>
<dbReference type="Proteomes" id="UP000249008">
    <property type="component" value="Chromosome 1"/>
</dbReference>
<dbReference type="EMBL" id="LS483487">
    <property type="protein sequence ID" value="SQJ00111.1"/>
    <property type="molecule type" value="Genomic_DNA"/>
</dbReference>
<sequence>MKTEKTEKTVKATKKKKVKKYRFLDNKYDKEDYDFVKKYFEILKSKYKKNGKVMIELLEFYEKNVAVKNKNKKEV</sequence>
<accession>A0AAX1TME3</accession>
<evidence type="ECO:0000313" key="1">
    <source>
        <dbReference type="EMBL" id="SQJ00111.1"/>
    </source>
</evidence>
<gene>
    <name evidence="1" type="ORF">NCTC12112_00466</name>
</gene>